<keyword evidence="2" id="KW-1185">Reference proteome</keyword>
<evidence type="ECO:0000313" key="1">
    <source>
        <dbReference type="EMBL" id="GFH33331.1"/>
    </source>
</evidence>
<organism evidence="1 2">
    <name type="scientific">Haematococcus lacustris</name>
    <name type="common">Green alga</name>
    <name type="synonym">Haematococcus pluvialis</name>
    <dbReference type="NCBI Taxonomy" id="44745"/>
    <lineage>
        <taxon>Eukaryota</taxon>
        <taxon>Viridiplantae</taxon>
        <taxon>Chlorophyta</taxon>
        <taxon>core chlorophytes</taxon>
        <taxon>Chlorophyceae</taxon>
        <taxon>CS clade</taxon>
        <taxon>Chlamydomonadales</taxon>
        <taxon>Haematococcaceae</taxon>
        <taxon>Haematococcus</taxon>
    </lineage>
</organism>
<sequence length="98" mass="10594">MFVEVAHLPLTEVGNVAVGNVFEEQQARDSNEGTYTKGRRWSGAIGPLSDNRLTDKVILAPGYGSGRSLVVSARPCTWFLRGMRAVGKEASKGHCDES</sequence>
<accession>A0A6A0AM56</accession>
<dbReference type="Proteomes" id="UP000485058">
    <property type="component" value="Unassembled WGS sequence"/>
</dbReference>
<protein>
    <submittedName>
        <fullName evidence="1">Uncharacterized protein</fullName>
    </submittedName>
</protein>
<gene>
    <name evidence="1" type="ORF">HaLaN_32686</name>
</gene>
<comment type="caution">
    <text evidence="1">The sequence shown here is derived from an EMBL/GenBank/DDBJ whole genome shotgun (WGS) entry which is preliminary data.</text>
</comment>
<dbReference type="EMBL" id="BLLF01008332">
    <property type="protein sequence ID" value="GFH33331.1"/>
    <property type="molecule type" value="Genomic_DNA"/>
</dbReference>
<evidence type="ECO:0000313" key="2">
    <source>
        <dbReference type="Proteomes" id="UP000485058"/>
    </source>
</evidence>
<dbReference type="AlphaFoldDB" id="A0A6A0AM56"/>
<name>A0A6A0AM56_HAELA</name>
<proteinExistence type="predicted"/>
<reference evidence="1 2" key="1">
    <citation type="submission" date="2020-02" db="EMBL/GenBank/DDBJ databases">
        <title>Draft genome sequence of Haematococcus lacustris strain NIES-144.</title>
        <authorList>
            <person name="Morimoto D."/>
            <person name="Nakagawa S."/>
            <person name="Yoshida T."/>
            <person name="Sawayama S."/>
        </authorList>
    </citation>
    <scope>NUCLEOTIDE SEQUENCE [LARGE SCALE GENOMIC DNA]</scope>
    <source>
        <strain evidence="1 2">NIES-144</strain>
    </source>
</reference>